<keyword evidence="11" id="KW-1185">Reference proteome</keyword>
<dbReference type="InterPro" id="IPR048454">
    <property type="entry name" value="YetF_N"/>
</dbReference>
<keyword evidence="3" id="KW-1003">Cell membrane</keyword>
<evidence type="ECO:0000259" key="9">
    <source>
        <dbReference type="Pfam" id="PF20730"/>
    </source>
</evidence>
<dbReference type="PANTHER" id="PTHR34582:SF5">
    <property type="entry name" value="UPF0702 TRANSMEMBRANE PROTEIN YETF"/>
    <property type="match status" value="1"/>
</dbReference>
<evidence type="ECO:0000256" key="1">
    <source>
        <dbReference type="ARBA" id="ARBA00004651"/>
    </source>
</evidence>
<dbReference type="AlphaFoldDB" id="A0A3S2TWT7"/>
<protein>
    <submittedName>
        <fullName evidence="10">DUF421 domain-containing protein</fullName>
    </submittedName>
</protein>
<comment type="subcellular location">
    <subcellularLocation>
        <location evidence="1">Cell membrane</location>
        <topology evidence="1">Multi-pass membrane protein</topology>
    </subcellularLocation>
</comment>
<accession>A0A3S2TWT7</accession>
<dbReference type="Proteomes" id="UP000288024">
    <property type="component" value="Unassembled WGS sequence"/>
</dbReference>
<dbReference type="GeneID" id="87615707"/>
<evidence type="ECO:0000313" key="10">
    <source>
        <dbReference type="EMBL" id="RVT67528.1"/>
    </source>
</evidence>
<feature type="domain" description="YetF-like N-terminal transmembrane" evidence="9">
    <location>
        <begin position="4"/>
        <end position="78"/>
    </location>
</feature>
<gene>
    <name evidence="10" type="ORF">EM808_03345</name>
</gene>
<evidence type="ECO:0000256" key="2">
    <source>
        <dbReference type="ARBA" id="ARBA00006448"/>
    </source>
</evidence>
<dbReference type="GO" id="GO:0005886">
    <property type="term" value="C:plasma membrane"/>
    <property type="evidence" value="ECO:0007669"/>
    <property type="project" value="UniProtKB-SubCell"/>
</dbReference>
<sequence length="224" mass="25613">MDFFHIGSELVFGFIALLLFTKILGKTVITQVTTFDFVCVLVIGELVGNAMYDHETGIKEILYAVIIWGSLIFLTEFLTQKFRRSRSLLEGKPSIIIQKGKIDYEQLKKNHLDLNQLQHLLRTKDIFSIKECHYAILETDGTINTIKKQAYTAPVRNELQLPSEDSAMPISLILDGEIIEENLTAVGWDKKKLLLELSELGIHSQKTVLYAEWHENAPLYVQNF</sequence>
<dbReference type="RefSeq" id="WP_127735803.1">
    <property type="nucleotide sequence ID" value="NZ_CP196002.1"/>
</dbReference>
<comment type="similarity">
    <text evidence="2">Belongs to the UPF0702 family.</text>
</comment>
<evidence type="ECO:0000256" key="6">
    <source>
        <dbReference type="ARBA" id="ARBA00023136"/>
    </source>
</evidence>
<dbReference type="Gene3D" id="3.30.240.20">
    <property type="entry name" value="bsu07140 like domains"/>
    <property type="match status" value="2"/>
</dbReference>
<keyword evidence="5 7" id="KW-1133">Transmembrane helix</keyword>
<keyword evidence="4 7" id="KW-0812">Transmembrane</keyword>
<evidence type="ECO:0000256" key="3">
    <source>
        <dbReference type="ARBA" id="ARBA00022475"/>
    </source>
</evidence>
<dbReference type="Pfam" id="PF20730">
    <property type="entry name" value="YetF_N"/>
    <property type="match status" value="1"/>
</dbReference>
<dbReference type="InterPro" id="IPR023090">
    <property type="entry name" value="UPF0702_alpha/beta_dom_sf"/>
</dbReference>
<evidence type="ECO:0000313" key="11">
    <source>
        <dbReference type="Proteomes" id="UP000288024"/>
    </source>
</evidence>
<keyword evidence="6 7" id="KW-0472">Membrane</keyword>
<evidence type="ECO:0000256" key="7">
    <source>
        <dbReference type="SAM" id="Phobius"/>
    </source>
</evidence>
<evidence type="ECO:0000259" key="8">
    <source>
        <dbReference type="Pfam" id="PF04239"/>
    </source>
</evidence>
<dbReference type="EMBL" id="RZTZ01000001">
    <property type="protein sequence ID" value="RVT67528.1"/>
    <property type="molecule type" value="Genomic_DNA"/>
</dbReference>
<dbReference type="InterPro" id="IPR007353">
    <property type="entry name" value="DUF421"/>
</dbReference>
<dbReference type="Pfam" id="PF04239">
    <property type="entry name" value="DUF421"/>
    <property type="match status" value="1"/>
</dbReference>
<dbReference type="PANTHER" id="PTHR34582">
    <property type="entry name" value="UPF0702 TRANSMEMBRANE PROTEIN YCAP"/>
    <property type="match status" value="1"/>
</dbReference>
<name>A0A3S2TWT7_9BACI</name>
<feature type="domain" description="YetF C-terminal" evidence="8">
    <location>
        <begin position="80"/>
        <end position="213"/>
    </location>
</feature>
<feature type="transmembrane region" description="Helical" evidence="7">
    <location>
        <begin position="61"/>
        <end position="79"/>
    </location>
</feature>
<organism evidence="10 11">
    <name type="scientific">Niallia taxi</name>
    <dbReference type="NCBI Taxonomy" id="2499688"/>
    <lineage>
        <taxon>Bacteria</taxon>
        <taxon>Bacillati</taxon>
        <taxon>Bacillota</taxon>
        <taxon>Bacilli</taxon>
        <taxon>Bacillales</taxon>
        <taxon>Bacillaceae</taxon>
        <taxon>Niallia</taxon>
    </lineage>
</organism>
<comment type="caution">
    <text evidence="10">The sequence shown here is derived from an EMBL/GenBank/DDBJ whole genome shotgun (WGS) entry which is preliminary data.</text>
</comment>
<proteinExistence type="inferred from homology"/>
<evidence type="ECO:0000256" key="4">
    <source>
        <dbReference type="ARBA" id="ARBA00022692"/>
    </source>
</evidence>
<reference evidence="10 11" key="1">
    <citation type="submission" date="2019-01" db="EMBL/GenBank/DDBJ databases">
        <title>Bacillus sp. M5HDSG1-1, whole genome shotgun sequence.</title>
        <authorList>
            <person name="Tuo L."/>
        </authorList>
    </citation>
    <scope>NUCLEOTIDE SEQUENCE [LARGE SCALE GENOMIC DNA]</scope>
    <source>
        <strain evidence="10 11">M5HDSG1-1</strain>
    </source>
</reference>
<evidence type="ECO:0000256" key="5">
    <source>
        <dbReference type="ARBA" id="ARBA00022989"/>
    </source>
</evidence>